<evidence type="ECO:0000256" key="1">
    <source>
        <dbReference type="SAM" id="MobiDB-lite"/>
    </source>
</evidence>
<evidence type="ECO:0000313" key="4">
    <source>
        <dbReference type="EMBL" id="MBP3952573.1"/>
    </source>
</evidence>
<gene>
    <name evidence="4" type="ORF">J7W16_15715</name>
</gene>
<dbReference type="Pfam" id="PF11258">
    <property type="entry name" value="DUF3048"/>
    <property type="match status" value="1"/>
</dbReference>
<accession>A0A941ARG8</accession>
<dbReference type="Pfam" id="PF17479">
    <property type="entry name" value="DUF3048_C"/>
    <property type="match status" value="1"/>
</dbReference>
<protein>
    <submittedName>
        <fullName evidence="4">DUF3048 domain-containing protein</fullName>
    </submittedName>
</protein>
<comment type="caution">
    <text evidence="4">The sequence shown here is derived from an EMBL/GenBank/DDBJ whole genome shotgun (WGS) entry which is preliminary data.</text>
</comment>
<dbReference type="PROSITE" id="PS51257">
    <property type="entry name" value="PROKAR_LIPOPROTEIN"/>
    <property type="match status" value="1"/>
</dbReference>
<organism evidence="4 5">
    <name type="scientific">Halalkalibacter suaedae</name>
    <dbReference type="NCBI Taxonomy" id="2822140"/>
    <lineage>
        <taxon>Bacteria</taxon>
        <taxon>Bacillati</taxon>
        <taxon>Bacillota</taxon>
        <taxon>Bacilli</taxon>
        <taxon>Bacillales</taxon>
        <taxon>Bacillaceae</taxon>
        <taxon>Halalkalibacter</taxon>
    </lineage>
</organism>
<evidence type="ECO:0000259" key="2">
    <source>
        <dbReference type="Pfam" id="PF11258"/>
    </source>
</evidence>
<feature type="compositionally biased region" description="Acidic residues" evidence="1">
    <location>
        <begin position="39"/>
        <end position="48"/>
    </location>
</feature>
<evidence type="ECO:0000313" key="5">
    <source>
        <dbReference type="Proteomes" id="UP000678228"/>
    </source>
</evidence>
<evidence type="ECO:0000259" key="3">
    <source>
        <dbReference type="Pfam" id="PF17479"/>
    </source>
</evidence>
<dbReference type="InterPro" id="IPR023158">
    <property type="entry name" value="YerB-like_sf"/>
</dbReference>
<proteinExistence type="predicted"/>
<reference evidence="4" key="1">
    <citation type="submission" date="2021-03" db="EMBL/GenBank/DDBJ databases">
        <title>Bacillus suaedae sp. nov., isolated from Suaeda aralocaspica.</title>
        <authorList>
            <person name="Lei R.F.R."/>
        </authorList>
    </citation>
    <scope>NUCLEOTIDE SEQUENCE</scope>
    <source>
        <strain evidence="4">YZJH907-2</strain>
    </source>
</reference>
<dbReference type="Gene3D" id="3.50.90.10">
    <property type="entry name" value="YerB-like"/>
    <property type="match status" value="1"/>
</dbReference>
<sequence>MKSTFLLTVLLAGGLTITGCSTTEEAEQSESNEPIVEPIEIEEEEQEEIIPPSSVFPLTGMATDEELERRVIGVSINNDPAARPQSGLIEADIVYEMLAEGTITRFIALYHSTLPERIGPVRSSRTYHIDLLKGYNSIFVNHGWSPEAKHRLTVLGELDYISGMVYDGYLFKRSSDRVAPHNSYISPENIFKGVELEGYELNGEVPELSFYDGDPAQLAGDEGKNITLRYSNNHILTYDFDDQLGLYTRANGNEPTVDYETGEPQLISNLLVIETEHKVLDSEGRRSIDLTSGGQALLFQNGKARKIEWENRDGIMVPVSEGEVIPLLPGQTWVNIVPMGMEQSVTY</sequence>
<keyword evidence="5" id="KW-1185">Reference proteome</keyword>
<dbReference type="Proteomes" id="UP000678228">
    <property type="component" value="Unassembled WGS sequence"/>
</dbReference>
<dbReference type="AlphaFoldDB" id="A0A941ARG8"/>
<dbReference type="InterPro" id="IPR035328">
    <property type="entry name" value="DUF3048_C"/>
</dbReference>
<feature type="domain" description="DUF3048" evidence="2">
    <location>
        <begin position="58"/>
        <end position="199"/>
    </location>
</feature>
<feature type="domain" description="DUF3048" evidence="3">
    <location>
        <begin position="226"/>
        <end position="334"/>
    </location>
</feature>
<dbReference type="InterPro" id="IPR021416">
    <property type="entry name" value="DUF3048_N"/>
</dbReference>
<feature type="region of interest" description="Disordered" evidence="1">
    <location>
        <begin position="22"/>
        <end position="48"/>
    </location>
</feature>
<dbReference type="RefSeq" id="WP_210598382.1">
    <property type="nucleotide sequence ID" value="NZ_JAGKSQ010000006.1"/>
</dbReference>
<name>A0A941ARG8_9BACI</name>
<dbReference type="SUPFAM" id="SSF159774">
    <property type="entry name" value="YerB-like"/>
    <property type="match status" value="1"/>
</dbReference>
<dbReference type="EMBL" id="JAGKSQ010000006">
    <property type="protein sequence ID" value="MBP3952573.1"/>
    <property type="molecule type" value="Genomic_DNA"/>
</dbReference>